<evidence type="ECO:0000313" key="2">
    <source>
        <dbReference type="Proteomes" id="UP000290921"/>
    </source>
</evidence>
<evidence type="ECO:0008006" key="3">
    <source>
        <dbReference type="Google" id="ProtNLM"/>
    </source>
</evidence>
<proteinExistence type="predicted"/>
<dbReference type="RefSeq" id="WP_129029911.1">
    <property type="nucleotide sequence ID" value="NZ_QMAP01000002.1"/>
</dbReference>
<protein>
    <recommendedName>
        <fullName evidence="3">DUF3829 domain-containing protein</fullName>
    </recommendedName>
</protein>
<dbReference type="InterPro" id="IPR024291">
    <property type="entry name" value="DUF3829"/>
</dbReference>
<evidence type="ECO:0000313" key="1">
    <source>
        <dbReference type="EMBL" id="RXI50018.1"/>
    </source>
</evidence>
<dbReference type="EMBL" id="QMAP01000002">
    <property type="protein sequence ID" value="RXI50018.1"/>
    <property type="molecule type" value="Genomic_DNA"/>
</dbReference>
<comment type="caution">
    <text evidence="1">The sequence shown here is derived from an EMBL/GenBank/DDBJ whole genome shotgun (WGS) entry which is preliminary data.</text>
</comment>
<accession>A0A4Q0VEQ7</accession>
<name>A0A4Q0VEQ7_CLOTA</name>
<gene>
    <name evidence="1" type="ORF">DP130_03315</name>
</gene>
<dbReference type="AlphaFoldDB" id="A0A4Q0VEQ7"/>
<dbReference type="Proteomes" id="UP000290921">
    <property type="component" value="Unassembled WGS sequence"/>
</dbReference>
<dbReference type="Pfam" id="PF12889">
    <property type="entry name" value="DUF3829"/>
    <property type="match status" value="1"/>
</dbReference>
<organism evidence="1 2">
    <name type="scientific">Clostridium tetani</name>
    <dbReference type="NCBI Taxonomy" id="1513"/>
    <lineage>
        <taxon>Bacteria</taxon>
        <taxon>Bacillati</taxon>
        <taxon>Bacillota</taxon>
        <taxon>Clostridia</taxon>
        <taxon>Eubacteriales</taxon>
        <taxon>Clostridiaceae</taxon>
        <taxon>Clostridium</taxon>
    </lineage>
</organism>
<sequence length="313" mass="36900">MFRKIALVLMMCIGIVTIAICYEHKEKEDEKYNEKYEAYATLDTFITGKLQESLDYYFVKFGYTEEFEANKNDYLYNGILLEFNKNELEKVFSYYSAKPNFDKVDNSLKNLHAEFKELIQSLSDADTYYKLKSYVDDDFIKGKELHKKICSQYTKVKPLKKEFSSNFGDFFIGDSKEKLEEFKKNDFMIKYYALSSLLKAKDLEIELQRQKVAKGNMESLDIRKFKEKYNLLVADMNKFLEYSKDSNRIKKENIDQAFPYAIMDVKSAATDILTKAQGKDSYRNFGYSKNQEGTTEYFSNKIKEAILQYVKMK</sequence>
<reference evidence="1 2" key="1">
    <citation type="submission" date="2018-06" db="EMBL/GenBank/DDBJ databases">
        <title>Genome conservation of Clostridium tetani.</title>
        <authorList>
            <person name="Bruggemann H."/>
            <person name="Popoff M.R."/>
        </authorList>
    </citation>
    <scope>NUCLEOTIDE SEQUENCE [LARGE SCALE GENOMIC DNA]</scope>
    <source>
        <strain evidence="1 2">2017.061</strain>
    </source>
</reference>